<proteinExistence type="predicted"/>
<dbReference type="RefSeq" id="WP_267769728.1">
    <property type="nucleotide sequence ID" value="NZ_JAPNKE010000002.1"/>
</dbReference>
<keyword evidence="2" id="KW-1185">Reference proteome</keyword>
<dbReference type="Proteomes" id="UP001150924">
    <property type="component" value="Unassembled WGS sequence"/>
</dbReference>
<protein>
    <submittedName>
        <fullName evidence="1">Uncharacterized protein</fullName>
    </submittedName>
</protein>
<reference evidence="1" key="1">
    <citation type="submission" date="2022-11" db="EMBL/GenBank/DDBJ databases">
        <title>Minimal conservation of predation-associated metabolite biosynthetic gene clusters underscores biosynthetic potential of Myxococcota including descriptions for ten novel species: Archangium lansinium sp. nov., Myxococcus landrumus sp. nov., Nannocystis bai.</title>
        <authorList>
            <person name="Ahearne A."/>
            <person name="Stevens C."/>
            <person name="Phillips K."/>
        </authorList>
    </citation>
    <scope>NUCLEOTIDE SEQUENCE</scope>
    <source>
        <strain evidence="1">Na p29</strain>
    </source>
</reference>
<dbReference type="EMBL" id="JAPNKE010000002">
    <property type="protein sequence ID" value="MCY1007143.1"/>
    <property type="molecule type" value="Genomic_DNA"/>
</dbReference>
<evidence type="ECO:0000313" key="2">
    <source>
        <dbReference type="Proteomes" id="UP001150924"/>
    </source>
</evidence>
<dbReference type="AlphaFoldDB" id="A0A9X3EX21"/>
<comment type="caution">
    <text evidence="1">The sequence shown here is derived from an EMBL/GenBank/DDBJ whole genome shotgun (WGS) entry which is preliminary data.</text>
</comment>
<accession>A0A9X3EX21</accession>
<name>A0A9X3EX21_9BACT</name>
<evidence type="ECO:0000313" key="1">
    <source>
        <dbReference type="EMBL" id="MCY1007143.1"/>
    </source>
</evidence>
<organism evidence="1 2">
    <name type="scientific">Nannocystis pusilla</name>
    <dbReference type="NCBI Taxonomy" id="889268"/>
    <lineage>
        <taxon>Bacteria</taxon>
        <taxon>Pseudomonadati</taxon>
        <taxon>Myxococcota</taxon>
        <taxon>Polyangia</taxon>
        <taxon>Nannocystales</taxon>
        <taxon>Nannocystaceae</taxon>
        <taxon>Nannocystis</taxon>
    </lineage>
</organism>
<gene>
    <name evidence="1" type="ORF">OV079_16585</name>
</gene>
<sequence>MAQVVACFLGDRFRATVPVAANSPYWFEDRGGFIDCVGDTAVWTMFGQADEHFGSQDPGLECRDFWLDERGCDGVDGAVGLDLGDAPDECVEYQGCSATTRFCLYGAQYGHQIPGDYFAAATMAFFRSF</sequence>